<evidence type="ECO:0000313" key="5">
    <source>
        <dbReference type="EMBL" id="CUO38765.1"/>
    </source>
</evidence>
<dbReference type="Proteomes" id="UP000095787">
    <property type="component" value="Unassembled WGS sequence"/>
</dbReference>
<dbReference type="GO" id="GO:0016787">
    <property type="term" value="F:hydrolase activity"/>
    <property type="evidence" value="ECO:0007669"/>
    <property type="project" value="UniProtKB-KW"/>
</dbReference>
<dbReference type="PROSITE" id="PS51192">
    <property type="entry name" value="HELICASE_ATP_BIND_1"/>
    <property type="match status" value="1"/>
</dbReference>
<dbReference type="SMART" id="SM00487">
    <property type="entry name" value="DEXDc"/>
    <property type="match status" value="1"/>
</dbReference>
<organism evidence="5 6">
    <name type="scientific">[Ruminococcus] torques</name>
    <dbReference type="NCBI Taxonomy" id="33039"/>
    <lineage>
        <taxon>Bacteria</taxon>
        <taxon>Bacillati</taxon>
        <taxon>Bacillota</taxon>
        <taxon>Clostridia</taxon>
        <taxon>Lachnospirales</taxon>
        <taxon>Lachnospiraceae</taxon>
        <taxon>Mediterraneibacter</taxon>
    </lineage>
</organism>
<protein>
    <submittedName>
        <fullName evidence="5">Ski2-like helicase</fullName>
    </submittedName>
</protein>
<gene>
    <name evidence="5" type="ORF">ERS852456_02419</name>
</gene>
<dbReference type="PANTHER" id="PTHR47961">
    <property type="entry name" value="DNA POLYMERASE THETA, PUTATIVE (AFU_ORTHOLOGUE AFUA_1G05260)-RELATED"/>
    <property type="match status" value="1"/>
</dbReference>
<evidence type="ECO:0000313" key="6">
    <source>
        <dbReference type="Proteomes" id="UP000095787"/>
    </source>
</evidence>
<keyword evidence="1" id="KW-0547">Nucleotide-binding</keyword>
<keyword evidence="4" id="KW-0067">ATP-binding</keyword>
<evidence type="ECO:0000256" key="1">
    <source>
        <dbReference type="ARBA" id="ARBA00022741"/>
    </source>
</evidence>
<dbReference type="InterPro" id="IPR011545">
    <property type="entry name" value="DEAD/DEAH_box_helicase_dom"/>
</dbReference>
<dbReference type="InterPro" id="IPR027417">
    <property type="entry name" value="P-loop_NTPase"/>
</dbReference>
<proteinExistence type="predicted"/>
<dbReference type="SUPFAM" id="SSF52540">
    <property type="entry name" value="P-loop containing nucleoside triphosphate hydrolases"/>
    <property type="match status" value="2"/>
</dbReference>
<dbReference type="GO" id="GO:0003676">
    <property type="term" value="F:nucleic acid binding"/>
    <property type="evidence" value="ECO:0007669"/>
    <property type="project" value="InterPro"/>
</dbReference>
<dbReference type="GO" id="GO:0004386">
    <property type="term" value="F:helicase activity"/>
    <property type="evidence" value="ECO:0007669"/>
    <property type="project" value="UniProtKB-KW"/>
</dbReference>
<dbReference type="PROSITE" id="PS51194">
    <property type="entry name" value="HELICASE_CTER"/>
    <property type="match status" value="1"/>
</dbReference>
<dbReference type="SMART" id="SM00490">
    <property type="entry name" value="HELICc"/>
    <property type="match status" value="1"/>
</dbReference>
<dbReference type="Pfam" id="PF00270">
    <property type="entry name" value="DEAD"/>
    <property type="match status" value="1"/>
</dbReference>
<accession>A0A174ERV6</accession>
<dbReference type="AlphaFoldDB" id="A0A174ERV6"/>
<dbReference type="Gene3D" id="3.40.50.300">
    <property type="entry name" value="P-loop containing nucleotide triphosphate hydrolases"/>
    <property type="match status" value="2"/>
</dbReference>
<reference evidence="5 6" key="1">
    <citation type="submission" date="2015-09" db="EMBL/GenBank/DDBJ databases">
        <authorList>
            <consortium name="Pathogen Informatics"/>
        </authorList>
    </citation>
    <scope>NUCLEOTIDE SEQUENCE [LARGE SCALE GENOMIC DNA]</scope>
    <source>
        <strain evidence="5 6">2789STDY5834841</strain>
    </source>
</reference>
<keyword evidence="2" id="KW-0378">Hydrolase</keyword>
<sequence>MIFGKNAGLMLKYQKAKAKMVEYDVSKQEYPHFPLNSNELSYPTTYVLSRYSECIIENNHDELKELELLLITTAEYYDSAFKSKDRPEYDWDFLLSGASAYFLRKDFGSAKVLAARVVDLIDEERSPQKLLTNIYNYLLGGVYLPYLRVIDTYERINNFFLDYFGKGKSLEALKSNLWVYRNEIYENGDPDSIFYVDILVAVIIVACENSSWSLLPSSSGILDEEWESYLQSKMSIKMLWPAQRLIAEKGLLRGESSIVQLPTGVGKTRSIELIIRAAFLSERANIAIIVAPLRALCNEITMDMYKAFGNDVTINQFSDVLQNDFWNLFSEDIKRQILICTPEKLSYVLHHDPFFLSAIDLFVFDEGHMFDDGGRGATYELLVTHIRQNITSEQQLVLLSAVLPNSGDIAQWLFEDRGCLATDDSIVSTPKSIGFSSTQRDIHFFSDDKSNEDYYIPRILRVEQLKKLPRERSNKYFPDLSLSTDVAIYNAIKLCHNGGVAIYLGQQRSMKTVFERIINLDKRNYDLKALKDNTNQAELSKIKGFIESYYGSEHYYTKAAELGVLPHSSNLQNGVKLVVEHALKNKYVSCVVCTSTLAQGVNIPIKYLLVTSIRNGLKLVKARDFQNLMGRTARAGIYTEGSIIITDCKIYDNRTNWKNGGRYLWNDCVKLFDTKLTEPCGSSILSLVQDFNIDYDVTVSGEKFIDIVIDHLDERDFLLDYAKKLEKAYLKVNPKRTQNLIVQEILLRQDIISNIENYLCLVRSAETLVNDSKKSAVDICTNTLAYAMATEKEKELLIKVFQKIEENIQQYSVEKLSRYSNAMSGIGLSSLIEEWIVQNELTEKIYTETELLYVITELYLQICGDFRYQEHIQSICKKWIDGQTPMEINNKETIGIAEVESLCNKRISYEMNFLIGNICDLIEVDGENEEQVDQRNILTLLQKKVKYGVPNMTAISICESVFNDRLLAIELAQILSDANIGTDKILNMLKAHSEEIFSCLDSYPEYFKDRLSVLMK</sequence>
<evidence type="ECO:0000256" key="4">
    <source>
        <dbReference type="ARBA" id="ARBA00022840"/>
    </source>
</evidence>
<dbReference type="RefSeq" id="WP_009243560.1">
    <property type="nucleotide sequence ID" value="NZ_AP028249.1"/>
</dbReference>
<dbReference type="InterPro" id="IPR050474">
    <property type="entry name" value="Hel308_SKI2-like"/>
</dbReference>
<dbReference type="InterPro" id="IPR014001">
    <property type="entry name" value="Helicase_ATP-bd"/>
</dbReference>
<dbReference type="PANTHER" id="PTHR47961:SF6">
    <property type="entry name" value="DNA-DIRECTED DNA POLYMERASE"/>
    <property type="match status" value="1"/>
</dbReference>
<keyword evidence="3 5" id="KW-0347">Helicase</keyword>
<evidence type="ECO:0000256" key="2">
    <source>
        <dbReference type="ARBA" id="ARBA00022801"/>
    </source>
</evidence>
<dbReference type="InterPro" id="IPR001650">
    <property type="entry name" value="Helicase_C-like"/>
</dbReference>
<dbReference type="EMBL" id="CYZO01000040">
    <property type="protein sequence ID" value="CUO38765.1"/>
    <property type="molecule type" value="Genomic_DNA"/>
</dbReference>
<dbReference type="GO" id="GO:0005524">
    <property type="term" value="F:ATP binding"/>
    <property type="evidence" value="ECO:0007669"/>
    <property type="project" value="UniProtKB-KW"/>
</dbReference>
<name>A0A174ERV6_9FIRM</name>
<evidence type="ECO:0000256" key="3">
    <source>
        <dbReference type="ARBA" id="ARBA00022806"/>
    </source>
</evidence>